<dbReference type="EMBL" id="JACIJF010000003">
    <property type="protein sequence ID" value="MBB5709994.1"/>
    <property type="molecule type" value="Genomic_DNA"/>
</dbReference>
<dbReference type="SUPFAM" id="SSF52833">
    <property type="entry name" value="Thioredoxin-like"/>
    <property type="match status" value="1"/>
</dbReference>
<dbReference type="EC" id="2.5.1.18" evidence="2"/>
<dbReference type="RefSeq" id="WP_184085562.1">
    <property type="nucleotide sequence ID" value="NZ_JACIJF010000003.1"/>
</dbReference>
<gene>
    <name evidence="2" type="ORF">FHT02_001222</name>
</gene>
<evidence type="ECO:0000259" key="1">
    <source>
        <dbReference type="PROSITE" id="PS50405"/>
    </source>
</evidence>
<sequence length="235" mass="26785">MTYDLWYWPSIQGRGEFVRLPLEAAGITYRDRAREDGAQALIADMQAREHRGPFAPPYLVSDGITVAHVANILLFLGERKGLAPSGDADRLWLHQVQLTIADFVAEVHQVHHPVGTGQYYEDQKTEAARFAAEFRNDRMPKFLSYLETAAQANTGGWLVGDRWSYGDTSLFQLIEGLRYMFPKRMQAIEGDYPALLAIHGRVRELPGIRDYLASDRRIPFKQDGIFRQYPELDAQ</sequence>
<keyword evidence="3" id="KW-1185">Reference proteome</keyword>
<evidence type="ECO:0000313" key="3">
    <source>
        <dbReference type="Proteomes" id="UP000527143"/>
    </source>
</evidence>
<dbReference type="PANTHER" id="PTHR11571">
    <property type="entry name" value="GLUTATHIONE S-TRANSFERASE"/>
    <property type="match status" value="1"/>
</dbReference>
<dbReference type="CDD" id="cd03192">
    <property type="entry name" value="GST_C_Sigma_like"/>
    <property type="match status" value="1"/>
</dbReference>
<name>A0A840YAW5_9SPHN</name>
<dbReference type="Gene3D" id="1.20.1050.10">
    <property type="match status" value="1"/>
</dbReference>
<dbReference type="InterPro" id="IPR004046">
    <property type="entry name" value="GST_C"/>
</dbReference>
<accession>A0A840YAW5</accession>
<dbReference type="PANTHER" id="PTHR11571:SF263">
    <property type="entry name" value="GLUTATHIONE S-TRANSFERASE"/>
    <property type="match status" value="1"/>
</dbReference>
<dbReference type="InterPro" id="IPR036249">
    <property type="entry name" value="Thioredoxin-like_sf"/>
</dbReference>
<organism evidence="2 3">
    <name type="scientific">Sphingomonas xinjiangensis</name>
    <dbReference type="NCBI Taxonomy" id="643568"/>
    <lineage>
        <taxon>Bacteria</taxon>
        <taxon>Pseudomonadati</taxon>
        <taxon>Pseudomonadota</taxon>
        <taxon>Alphaproteobacteria</taxon>
        <taxon>Sphingomonadales</taxon>
        <taxon>Sphingomonadaceae</taxon>
        <taxon>Sphingomonas</taxon>
    </lineage>
</organism>
<dbReference type="Pfam" id="PF14497">
    <property type="entry name" value="GST_C_3"/>
    <property type="match status" value="1"/>
</dbReference>
<dbReference type="SUPFAM" id="SSF47616">
    <property type="entry name" value="GST C-terminal domain-like"/>
    <property type="match status" value="1"/>
</dbReference>
<dbReference type="InterPro" id="IPR036282">
    <property type="entry name" value="Glutathione-S-Trfase_C_sf"/>
</dbReference>
<comment type="caution">
    <text evidence="2">The sequence shown here is derived from an EMBL/GenBank/DDBJ whole genome shotgun (WGS) entry which is preliminary data.</text>
</comment>
<dbReference type="PROSITE" id="PS50405">
    <property type="entry name" value="GST_CTER"/>
    <property type="match status" value="1"/>
</dbReference>
<dbReference type="Proteomes" id="UP000527143">
    <property type="component" value="Unassembled WGS sequence"/>
</dbReference>
<dbReference type="GO" id="GO:0004364">
    <property type="term" value="F:glutathione transferase activity"/>
    <property type="evidence" value="ECO:0007669"/>
    <property type="project" value="UniProtKB-EC"/>
</dbReference>
<dbReference type="Gene3D" id="3.40.30.10">
    <property type="entry name" value="Glutaredoxin"/>
    <property type="match status" value="1"/>
</dbReference>
<reference evidence="2 3" key="1">
    <citation type="submission" date="2020-08" db="EMBL/GenBank/DDBJ databases">
        <title>Genomic Encyclopedia of Type Strains, Phase IV (KMG-IV): sequencing the most valuable type-strain genomes for metagenomic binning, comparative biology and taxonomic classification.</title>
        <authorList>
            <person name="Goeker M."/>
        </authorList>
    </citation>
    <scope>NUCLEOTIDE SEQUENCE [LARGE SCALE GENOMIC DNA]</scope>
    <source>
        <strain evidence="2 3">DSM 26736</strain>
    </source>
</reference>
<proteinExistence type="predicted"/>
<keyword evidence="2" id="KW-0808">Transferase</keyword>
<dbReference type="GO" id="GO:0006749">
    <property type="term" value="P:glutathione metabolic process"/>
    <property type="evidence" value="ECO:0007669"/>
    <property type="project" value="TreeGrafter"/>
</dbReference>
<dbReference type="InterPro" id="IPR010987">
    <property type="entry name" value="Glutathione-S-Trfase_C-like"/>
</dbReference>
<protein>
    <submittedName>
        <fullName evidence="2">Glutathione S-transferase</fullName>
        <ecNumber evidence="2">2.5.1.18</ecNumber>
    </submittedName>
</protein>
<dbReference type="AlphaFoldDB" id="A0A840YAW5"/>
<feature type="domain" description="GST C-terminal" evidence="1">
    <location>
        <begin position="86"/>
        <end position="232"/>
    </location>
</feature>
<dbReference type="InterPro" id="IPR050213">
    <property type="entry name" value="GST_superfamily"/>
</dbReference>
<evidence type="ECO:0000313" key="2">
    <source>
        <dbReference type="EMBL" id="MBB5709994.1"/>
    </source>
</evidence>